<dbReference type="AlphaFoldDB" id="A0AAQ3L1W1"/>
<dbReference type="SMART" id="SM00179">
    <property type="entry name" value="EGF_CA"/>
    <property type="match status" value="1"/>
</dbReference>
<feature type="domain" description="Protein kinase" evidence="17">
    <location>
        <begin position="427"/>
        <end position="710"/>
    </location>
</feature>
<gene>
    <name evidence="19" type="ORF">Cni_G28055</name>
</gene>
<evidence type="ECO:0000259" key="17">
    <source>
        <dbReference type="PROSITE" id="PS50011"/>
    </source>
</evidence>
<dbReference type="InterPro" id="IPR049883">
    <property type="entry name" value="NOTCH1_EGF-like"/>
</dbReference>
<dbReference type="InterPro" id="IPR025287">
    <property type="entry name" value="WAK_GUB"/>
</dbReference>
<evidence type="ECO:0000313" key="20">
    <source>
        <dbReference type="Proteomes" id="UP001327560"/>
    </source>
</evidence>
<evidence type="ECO:0000256" key="10">
    <source>
        <dbReference type="ARBA" id="ARBA00022989"/>
    </source>
</evidence>
<evidence type="ECO:0000256" key="6">
    <source>
        <dbReference type="ARBA" id="ARBA00022729"/>
    </source>
</evidence>
<keyword evidence="19" id="KW-0675">Receptor</keyword>
<dbReference type="SUPFAM" id="SSF57196">
    <property type="entry name" value="EGF/Laminin"/>
    <property type="match status" value="1"/>
</dbReference>
<reference evidence="19 20" key="1">
    <citation type="submission" date="2023-10" db="EMBL/GenBank/DDBJ databases">
        <title>Chromosome-scale genome assembly provides insights into flower coloration mechanisms of Canna indica.</title>
        <authorList>
            <person name="Li C."/>
        </authorList>
    </citation>
    <scope>NUCLEOTIDE SEQUENCE [LARGE SCALE GENOMIC DNA]</scope>
    <source>
        <tissue evidence="19">Flower</tissue>
    </source>
</reference>
<keyword evidence="4" id="KW-0808">Transferase</keyword>
<dbReference type="InterPro" id="IPR000152">
    <property type="entry name" value="EGF-type_Asp/Asn_hydroxyl_site"/>
</dbReference>
<dbReference type="FunFam" id="1.10.510.10:FF:000084">
    <property type="entry name" value="Wall-associated receptor kinase 2"/>
    <property type="match status" value="1"/>
</dbReference>
<dbReference type="InterPro" id="IPR008271">
    <property type="entry name" value="Ser/Thr_kinase_AS"/>
</dbReference>
<proteinExistence type="predicted"/>
<name>A0AAQ3L1W1_9LILI</name>
<dbReference type="FunFam" id="3.30.200.20:FF:000043">
    <property type="entry name" value="Wall-associated receptor kinase 2"/>
    <property type="match status" value="1"/>
</dbReference>
<dbReference type="PROSITE" id="PS00108">
    <property type="entry name" value="PROTEIN_KINASE_ST"/>
    <property type="match status" value="1"/>
</dbReference>
<evidence type="ECO:0000256" key="2">
    <source>
        <dbReference type="ARBA" id="ARBA00022527"/>
    </source>
</evidence>
<sequence>MEAPVVMLFQLAMTPLWLTAAALLPAETLPGCRPSCGQVKIPYPFGIGRNCSIQESFTLDCKRADDGTEKPFIFQAEVLEIRLPVGQIRLLNQISSQCYDPRNNSIQHIDRQLDLPSPYTFSESQNKFTVVGCQTLAYMGSINNSNPDATDYQIGCVSMCRDEDSLSDGSCAGIGCCQTAIPTGGTGGAGLWYYQVWFDDDFNTSGIYNLSRCSYAVVVEVGSFRFQTSYITTDDFMANNSGQLPVVVDYGIGEVPCEEAKLNVSSYACKSENSVCVDSTTGHGYLCSCTEGYHGSPYIEDGCQDIDECAEEHQNPCKGKCQNKLGGYVCYCPKGTRGDPYNGICYQDQELSLAVKLAIGLCSSLAFLFLCSMCIYMIHQRKNFMKLKEQYFRDHGGWQLLEEIKGKQGLAFKIFKIEELEKATDNFDKSRVLGQGGHGTVYKGILEDKRVVAIKKAKFIDESQKNEYGKEMLILSQINHKNIVKLLGCCLEVEVPILVYEFVSNGTLFHLLHERKSIHPFTLGSRLNIAVESADALAYLHLTASPPIIHGDVKSSNILLDESYIAKVSDFGASKLVPKDENQLATLVQGTWGYIDPEYFQTSRLTAKSDVYSFGVLLLELLTGKKALCFQGSEGERSLASNFILAMKENRVSEVVDSQIKDETDTEFIQEISKLAEECLNVSGEKRPTMKEVAFELDKLRKLIKQHPWVPLNHEEIEILLGEPSNDYGTGTTTHYKLETSELSIVSGR</sequence>
<dbReference type="InterPro" id="IPR001881">
    <property type="entry name" value="EGF-like_Ca-bd_dom"/>
</dbReference>
<dbReference type="InterPro" id="IPR017441">
    <property type="entry name" value="Protein_kinase_ATP_BS"/>
</dbReference>
<evidence type="ECO:0000313" key="19">
    <source>
        <dbReference type="EMBL" id="WOL19257.1"/>
    </source>
</evidence>
<keyword evidence="6 16" id="KW-0732">Signal</keyword>
<keyword evidence="2" id="KW-0723">Serine/threonine-protein kinase</keyword>
<dbReference type="GO" id="GO:0007166">
    <property type="term" value="P:cell surface receptor signaling pathway"/>
    <property type="evidence" value="ECO:0007669"/>
    <property type="project" value="InterPro"/>
</dbReference>
<evidence type="ECO:0000256" key="12">
    <source>
        <dbReference type="ARBA" id="ARBA00023157"/>
    </source>
</evidence>
<dbReference type="Gene3D" id="3.30.200.20">
    <property type="entry name" value="Phosphorylase Kinase, domain 1"/>
    <property type="match status" value="1"/>
</dbReference>
<dbReference type="PANTHER" id="PTHR27005">
    <property type="entry name" value="WALL-ASSOCIATED RECEPTOR KINASE-LIKE 21"/>
    <property type="match status" value="1"/>
</dbReference>
<evidence type="ECO:0000256" key="9">
    <source>
        <dbReference type="ARBA" id="ARBA00022840"/>
    </source>
</evidence>
<dbReference type="GO" id="GO:0005509">
    <property type="term" value="F:calcium ion binding"/>
    <property type="evidence" value="ECO:0007669"/>
    <property type="project" value="InterPro"/>
</dbReference>
<evidence type="ECO:0000256" key="7">
    <source>
        <dbReference type="ARBA" id="ARBA00022741"/>
    </source>
</evidence>
<dbReference type="PROSITE" id="PS50011">
    <property type="entry name" value="PROTEIN_KINASE_DOM"/>
    <property type="match status" value="1"/>
</dbReference>
<dbReference type="InterPro" id="IPR000742">
    <property type="entry name" value="EGF"/>
</dbReference>
<feature type="signal peptide" evidence="16">
    <location>
        <begin position="1"/>
        <end position="21"/>
    </location>
</feature>
<organism evidence="19 20">
    <name type="scientific">Canna indica</name>
    <name type="common">Indian-shot</name>
    <dbReference type="NCBI Taxonomy" id="4628"/>
    <lineage>
        <taxon>Eukaryota</taxon>
        <taxon>Viridiplantae</taxon>
        <taxon>Streptophyta</taxon>
        <taxon>Embryophyta</taxon>
        <taxon>Tracheophyta</taxon>
        <taxon>Spermatophyta</taxon>
        <taxon>Magnoliopsida</taxon>
        <taxon>Liliopsida</taxon>
        <taxon>Zingiberales</taxon>
        <taxon>Cannaceae</taxon>
        <taxon>Canna</taxon>
    </lineage>
</organism>
<feature type="domain" description="EGF-like" evidence="18">
    <location>
        <begin position="305"/>
        <end position="339"/>
    </location>
</feature>
<dbReference type="CDD" id="cd14066">
    <property type="entry name" value="STKc_IRAK"/>
    <property type="match status" value="1"/>
</dbReference>
<dbReference type="InterPro" id="IPR011009">
    <property type="entry name" value="Kinase-like_dom_sf"/>
</dbReference>
<evidence type="ECO:0000256" key="11">
    <source>
        <dbReference type="ARBA" id="ARBA00023136"/>
    </source>
</evidence>
<keyword evidence="11" id="KW-0472">Membrane</keyword>
<dbReference type="PROSITE" id="PS00107">
    <property type="entry name" value="PROTEIN_KINASE_ATP"/>
    <property type="match status" value="1"/>
</dbReference>
<keyword evidence="5" id="KW-0812">Transmembrane</keyword>
<keyword evidence="20" id="KW-1185">Reference proteome</keyword>
<evidence type="ECO:0000256" key="3">
    <source>
        <dbReference type="ARBA" id="ARBA00022536"/>
    </source>
</evidence>
<evidence type="ECO:0000256" key="8">
    <source>
        <dbReference type="ARBA" id="ARBA00022777"/>
    </source>
</evidence>
<comment type="caution">
    <text evidence="14">Lacks conserved residue(s) required for the propagation of feature annotation.</text>
</comment>
<dbReference type="InterPro" id="IPR018097">
    <property type="entry name" value="EGF_Ca-bd_CS"/>
</dbReference>
<evidence type="ECO:0000256" key="4">
    <source>
        <dbReference type="ARBA" id="ARBA00022679"/>
    </source>
</evidence>
<dbReference type="Pfam" id="PF13947">
    <property type="entry name" value="GUB_WAK_bind"/>
    <property type="match status" value="1"/>
</dbReference>
<comment type="subcellular location">
    <subcellularLocation>
        <location evidence="1">Membrane</location>
        <topology evidence="1">Single-pass type I membrane protein</topology>
    </subcellularLocation>
</comment>
<feature type="binding site" evidence="15">
    <location>
        <position position="456"/>
    </location>
    <ligand>
        <name>ATP</name>
        <dbReference type="ChEBI" id="CHEBI:30616"/>
    </ligand>
</feature>
<dbReference type="GO" id="GO:0005886">
    <property type="term" value="C:plasma membrane"/>
    <property type="evidence" value="ECO:0007669"/>
    <property type="project" value="TreeGrafter"/>
</dbReference>
<keyword evidence="12" id="KW-1015">Disulfide bond</keyword>
<dbReference type="SUPFAM" id="SSF56112">
    <property type="entry name" value="Protein kinase-like (PK-like)"/>
    <property type="match status" value="1"/>
</dbReference>
<dbReference type="CDD" id="cd00054">
    <property type="entry name" value="EGF_CA"/>
    <property type="match status" value="1"/>
</dbReference>
<dbReference type="SMART" id="SM00220">
    <property type="entry name" value="S_TKc"/>
    <property type="match status" value="1"/>
</dbReference>
<dbReference type="SMART" id="SM00181">
    <property type="entry name" value="EGF"/>
    <property type="match status" value="2"/>
</dbReference>
<evidence type="ECO:0000259" key="18">
    <source>
        <dbReference type="PROSITE" id="PS50026"/>
    </source>
</evidence>
<accession>A0AAQ3L1W1</accession>
<evidence type="ECO:0000256" key="16">
    <source>
        <dbReference type="SAM" id="SignalP"/>
    </source>
</evidence>
<dbReference type="Gene3D" id="1.10.510.10">
    <property type="entry name" value="Transferase(Phosphotransferase) domain 1"/>
    <property type="match status" value="1"/>
</dbReference>
<dbReference type="PROSITE" id="PS50026">
    <property type="entry name" value="EGF_3"/>
    <property type="match status" value="1"/>
</dbReference>
<evidence type="ECO:0000256" key="15">
    <source>
        <dbReference type="PROSITE-ProRule" id="PRU10141"/>
    </source>
</evidence>
<keyword evidence="7 15" id="KW-0547">Nucleotide-binding</keyword>
<keyword evidence="13" id="KW-0325">Glycoprotein</keyword>
<dbReference type="FunFam" id="2.10.25.10:FF:000628">
    <property type="entry name" value="Wall-associated receptor kinase 2"/>
    <property type="match status" value="1"/>
</dbReference>
<keyword evidence="9 15" id="KW-0067">ATP-binding</keyword>
<dbReference type="Gene3D" id="2.10.25.10">
    <property type="entry name" value="Laminin"/>
    <property type="match status" value="1"/>
</dbReference>
<evidence type="ECO:0000256" key="13">
    <source>
        <dbReference type="ARBA" id="ARBA00023180"/>
    </source>
</evidence>
<dbReference type="Pfam" id="PF00069">
    <property type="entry name" value="Pkinase"/>
    <property type="match status" value="1"/>
</dbReference>
<keyword evidence="10" id="KW-1133">Transmembrane helix</keyword>
<dbReference type="EMBL" id="CP136898">
    <property type="protein sequence ID" value="WOL19257.1"/>
    <property type="molecule type" value="Genomic_DNA"/>
</dbReference>
<dbReference type="GO" id="GO:0005524">
    <property type="term" value="F:ATP binding"/>
    <property type="evidence" value="ECO:0007669"/>
    <property type="project" value="UniProtKB-UniRule"/>
</dbReference>
<dbReference type="InterPro" id="IPR045274">
    <property type="entry name" value="WAK-like"/>
</dbReference>
<dbReference type="Pfam" id="PF07645">
    <property type="entry name" value="EGF_CA"/>
    <property type="match status" value="1"/>
</dbReference>
<dbReference type="GO" id="GO:0030247">
    <property type="term" value="F:polysaccharide binding"/>
    <property type="evidence" value="ECO:0007669"/>
    <property type="project" value="InterPro"/>
</dbReference>
<dbReference type="InterPro" id="IPR000719">
    <property type="entry name" value="Prot_kinase_dom"/>
</dbReference>
<feature type="chain" id="PRO_5042938290" evidence="16">
    <location>
        <begin position="22"/>
        <end position="749"/>
    </location>
</feature>
<dbReference type="PROSITE" id="PS01187">
    <property type="entry name" value="EGF_CA"/>
    <property type="match status" value="1"/>
</dbReference>
<dbReference type="Proteomes" id="UP001327560">
    <property type="component" value="Chromosome 9"/>
</dbReference>
<dbReference type="PANTHER" id="PTHR27005:SF479">
    <property type="entry name" value="OS06G0706600 PROTEIN"/>
    <property type="match status" value="1"/>
</dbReference>
<evidence type="ECO:0000256" key="5">
    <source>
        <dbReference type="ARBA" id="ARBA00022692"/>
    </source>
</evidence>
<dbReference type="PROSITE" id="PS00010">
    <property type="entry name" value="ASX_HYDROXYL"/>
    <property type="match status" value="1"/>
</dbReference>
<keyword evidence="3 14" id="KW-0245">EGF-like domain</keyword>
<evidence type="ECO:0000256" key="1">
    <source>
        <dbReference type="ARBA" id="ARBA00004479"/>
    </source>
</evidence>
<protein>
    <submittedName>
        <fullName evidence="19">Wall-associated receptor kinase-like 16</fullName>
    </submittedName>
</protein>
<evidence type="ECO:0000256" key="14">
    <source>
        <dbReference type="PROSITE-ProRule" id="PRU00076"/>
    </source>
</evidence>
<keyword evidence="8 19" id="KW-0418">Kinase</keyword>
<dbReference type="GO" id="GO:0004674">
    <property type="term" value="F:protein serine/threonine kinase activity"/>
    <property type="evidence" value="ECO:0007669"/>
    <property type="project" value="UniProtKB-KW"/>
</dbReference>